<reference evidence="1 2" key="1">
    <citation type="journal article" date="2023" name="Nucleic Acids Res.">
        <title>The hologenome of Daphnia magna reveals possible DNA methylation and microbiome-mediated evolution of the host genome.</title>
        <authorList>
            <person name="Chaturvedi A."/>
            <person name="Li X."/>
            <person name="Dhandapani V."/>
            <person name="Marshall H."/>
            <person name="Kissane S."/>
            <person name="Cuenca-Cambronero M."/>
            <person name="Asole G."/>
            <person name="Calvet F."/>
            <person name="Ruiz-Romero M."/>
            <person name="Marangio P."/>
            <person name="Guigo R."/>
            <person name="Rago D."/>
            <person name="Mirbahai L."/>
            <person name="Eastwood N."/>
            <person name="Colbourne J.K."/>
            <person name="Zhou J."/>
            <person name="Mallon E."/>
            <person name="Orsini L."/>
        </authorList>
    </citation>
    <scope>NUCLEOTIDE SEQUENCE [LARGE SCALE GENOMIC DNA]</scope>
    <source>
        <strain evidence="1">LRV0_1</strain>
    </source>
</reference>
<evidence type="ECO:0000313" key="1">
    <source>
        <dbReference type="EMBL" id="KAK4020399.1"/>
    </source>
</evidence>
<comment type="caution">
    <text evidence="1">The sequence shown here is derived from an EMBL/GenBank/DDBJ whole genome shotgun (WGS) entry which is preliminary data.</text>
</comment>
<evidence type="ECO:0000313" key="2">
    <source>
        <dbReference type="Proteomes" id="UP001234178"/>
    </source>
</evidence>
<dbReference type="EMBL" id="JAOYFB010000036">
    <property type="protein sequence ID" value="KAK4020399.1"/>
    <property type="molecule type" value="Genomic_DNA"/>
</dbReference>
<protein>
    <submittedName>
        <fullName evidence="1">Uncharacterized protein</fullName>
    </submittedName>
</protein>
<name>A0ABR0A5S6_9CRUS</name>
<proteinExistence type="predicted"/>
<organism evidence="1 2">
    <name type="scientific">Daphnia magna</name>
    <dbReference type="NCBI Taxonomy" id="35525"/>
    <lineage>
        <taxon>Eukaryota</taxon>
        <taxon>Metazoa</taxon>
        <taxon>Ecdysozoa</taxon>
        <taxon>Arthropoda</taxon>
        <taxon>Crustacea</taxon>
        <taxon>Branchiopoda</taxon>
        <taxon>Diplostraca</taxon>
        <taxon>Cladocera</taxon>
        <taxon>Anomopoda</taxon>
        <taxon>Daphniidae</taxon>
        <taxon>Daphnia</taxon>
    </lineage>
</organism>
<accession>A0ABR0A5S6</accession>
<gene>
    <name evidence="1" type="ORF">OUZ56_002381</name>
</gene>
<sequence length="87" mass="10186">MEYQTTIGQLPERGEPPNKFLVTQKKAKRAATVAKVELRLSDAHFPFQLYTYNRRAKNPSRDRLIRIVNSSNWMVDDFTNAILCRRC</sequence>
<dbReference type="Proteomes" id="UP001234178">
    <property type="component" value="Unassembled WGS sequence"/>
</dbReference>
<keyword evidence="2" id="KW-1185">Reference proteome</keyword>